<keyword evidence="4 5" id="KW-0472">Membrane</keyword>
<protein>
    <submittedName>
        <fullName evidence="6">Uncharacterized protein</fullName>
    </submittedName>
</protein>
<feature type="transmembrane region" description="Helical" evidence="5">
    <location>
        <begin position="122"/>
        <end position="141"/>
    </location>
</feature>
<keyword evidence="2 5" id="KW-0812">Transmembrane</keyword>
<accession>A0A4R8H1C9</accession>
<evidence type="ECO:0000256" key="1">
    <source>
        <dbReference type="ARBA" id="ARBA00004141"/>
    </source>
</evidence>
<organism evidence="6 7">
    <name type="scientific">Orenia marismortui</name>
    <dbReference type="NCBI Taxonomy" id="46469"/>
    <lineage>
        <taxon>Bacteria</taxon>
        <taxon>Bacillati</taxon>
        <taxon>Bacillota</taxon>
        <taxon>Clostridia</taxon>
        <taxon>Halanaerobiales</taxon>
        <taxon>Halobacteroidaceae</taxon>
        <taxon>Orenia</taxon>
    </lineage>
</organism>
<dbReference type="AlphaFoldDB" id="A0A4R8H1C9"/>
<evidence type="ECO:0000313" key="7">
    <source>
        <dbReference type="Proteomes" id="UP000295832"/>
    </source>
</evidence>
<dbReference type="Pfam" id="PF25129">
    <property type="entry name" value="Pyr4-TMTC"/>
    <property type="match status" value="1"/>
</dbReference>
<sequence>MSDTLLLILEIGTALFWSLTYILIIFKGFQDKTYGMPMLALCANLSWEFIFSFIWPLELPRLYITIIWFSLDLIILLQFLLFGKLDFKNKFYRKLFYPIFFLLLLISFFTILFISYEFDDYIGKYAAFGQNLLMSILFITMLIRRNSTSGQSIYIAIFKLIGTLFASSIFYLNQGSILITFFSIATLFFDIAYIILLAAQYTDLDMRILNSLKFNIKRN</sequence>
<keyword evidence="3 5" id="KW-1133">Transmembrane helix</keyword>
<feature type="transmembrane region" description="Helical" evidence="5">
    <location>
        <begin position="62"/>
        <end position="83"/>
    </location>
</feature>
<proteinExistence type="predicted"/>
<comment type="subcellular location">
    <subcellularLocation>
        <location evidence="1">Membrane</location>
        <topology evidence="1">Multi-pass membrane protein</topology>
    </subcellularLocation>
</comment>
<feature type="transmembrane region" description="Helical" evidence="5">
    <location>
        <begin position="38"/>
        <end position="56"/>
    </location>
</feature>
<feature type="transmembrane region" description="Helical" evidence="5">
    <location>
        <begin position="95"/>
        <end position="116"/>
    </location>
</feature>
<dbReference type="PANTHER" id="PTHR42038">
    <property type="match status" value="1"/>
</dbReference>
<name>A0A4R8H1C9_9FIRM</name>
<dbReference type="Proteomes" id="UP000295832">
    <property type="component" value="Unassembled WGS sequence"/>
</dbReference>
<dbReference type="EMBL" id="SOEG01000029">
    <property type="protein sequence ID" value="TDX48343.1"/>
    <property type="molecule type" value="Genomic_DNA"/>
</dbReference>
<evidence type="ECO:0000256" key="5">
    <source>
        <dbReference type="SAM" id="Phobius"/>
    </source>
</evidence>
<feature type="transmembrane region" description="Helical" evidence="5">
    <location>
        <begin position="6"/>
        <end position="26"/>
    </location>
</feature>
<feature type="transmembrane region" description="Helical" evidence="5">
    <location>
        <begin position="177"/>
        <end position="199"/>
    </location>
</feature>
<dbReference type="InterPro" id="IPR039020">
    <property type="entry name" value="PaxB-like"/>
</dbReference>
<gene>
    <name evidence="6" type="ORF">C7959_1294</name>
</gene>
<evidence type="ECO:0000256" key="2">
    <source>
        <dbReference type="ARBA" id="ARBA00022692"/>
    </source>
</evidence>
<evidence type="ECO:0000256" key="3">
    <source>
        <dbReference type="ARBA" id="ARBA00022989"/>
    </source>
</evidence>
<evidence type="ECO:0000313" key="6">
    <source>
        <dbReference type="EMBL" id="TDX48343.1"/>
    </source>
</evidence>
<dbReference type="RefSeq" id="WP_134118110.1">
    <property type="nucleotide sequence ID" value="NZ_SOEG01000029.1"/>
</dbReference>
<dbReference type="GO" id="GO:0016020">
    <property type="term" value="C:membrane"/>
    <property type="evidence" value="ECO:0007669"/>
    <property type="project" value="UniProtKB-SubCell"/>
</dbReference>
<dbReference type="GO" id="GO:0016829">
    <property type="term" value="F:lyase activity"/>
    <property type="evidence" value="ECO:0007669"/>
    <property type="project" value="InterPro"/>
</dbReference>
<feature type="transmembrane region" description="Helical" evidence="5">
    <location>
        <begin position="153"/>
        <end position="171"/>
    </location>
</feature>
<dbReference type="PANTHER" id="PTHR42038:SF2">
    <property type="entry name" value="TERPENE CYCLASE AUSL"/>
    <property type="match status" value="1"/>
</dbReference>
<keyword evidence="7" id="KW-1185">Reference proteome</keyword>
<comment type="caution">
    <text evidence="6">The sequence shown here is derived from an EMBL/GenBank/DDBJ whole genome shotgun (WGS) entry which is preliminary data.</text>
</comment>
<evidence type="ECO:0000256" key="4">
    <source>
        <dbReference type="ARBA" id="ARBA00023136"/>
    </source>
</evidence>
<reference evidence="6 7" key="1">
    <citation type="submission" date="2019-03" db="EMBL/GenBank/DDBJ databases">
        <title>Subsurface microbial communities from deep shales in Ohio and West Virginia, USA.</title>
        <authorList>
            <person name="Wrighton K."/>
        </authorList>
    </citation>
    <scope>NUCLEOTIDE SEQUENCE [LARGE SCALE GENOMIC DNA]</scope>
    <source>
        <strain evidence="6 7">MSL 6dP</strain>
    </source>
</reference>